<comment type="caution">
    <text evidence="1">The sequence shown here is derived from an EMBL/GenBank/DDBJ whole genome shotgun (WGS) entry which is preliminary data.</text>
</comment>
<gene>
    <name evidence="1" type="ORF">Pint_21828</name>
</gene>
<dbReference type="EMBL" id="CM047748">
    <property type="protein sequence ID" value="KAJ0013996.1"/>
    <property type="molecule type" value="Genomic_DNA"/>
</dbReference>
<evidence type="ECO:0000313" key="2">
    <source>
        <dbReference type="Proteomes" id="UP001163603"/>
    </source>
</evidence>
<dbReference type="Proteomes" id="UP001163603">
    <property type="component" value="Chromosome 13"/>
</dbReference>
<evidence type="ECO:0000313" key="1">
    <source>
        <dbReference type="EMBL" id="KAJ0013996.1"/>
    </source>
</evidence>
<proteinExistence type="predicted"/>
<organism evidence="1 2">
    <name type="scientific">Pistacia integerrima</name>
    <dbReference type="NCBI Taxonomy" id="434235"/>
    <lineage>
        <taxon>Eukaryota</taxon>
        <taxon>Viridiplantae</taxon>
        <taxon>Streptophyta</taxon>
        <taxon>Embryophyta</taxon>
        <taxon>Tracheophyta</taxon>
        <taxon>Spermatophyta</taxon>
        <taxon>Magnoliopsida</taxon>
        <taxon>eudicotyledons</taxon>
        <taxon>Gunneridae</taxon>
        <taxon>Pentapetalae</taxon>
        <taxon>rosids</taxon>
        <taxon>malvids</taxon>
        <taxon>Sapindales</taxon>
        <taxon>Anacardiaceae</taxon>
        <taxon>Pistacia</taxon>
    </lineage>
</organism>
<accession>A0ACC0XCB1</accession>
<name>A0ACC0XCB1_9ROSI</name>
<reference evidence="2" key="1">
    <citation type="journal article" date="2023" name="G3 (Bethesda)">
        <title>Genome assembly and association tests identify interacting loci associated with vigor, precocity, and sex in interspecific pistachio rootstocks.</title>
        <authorList>
            <person name="Palmer W."/>
            <person name="Jacygrad E."/>
            <person name="Sagayaradj S."/>
            <person name="Cavanaugh K."/>
            <person name="Han R."/>
            <person name="Bertier L."/>
            <person name="Beede B."/>
            <person name="Kafkas S."/>
            <person name="Golino D."/>
            <person name="Preece J."/>
            <person name="Michelmore R."/>
        </authorList>
    </citation>
    <scope>NUCLEOTIDE SEQUENCE [LARGE SCALE GENOMIC DNA]</scope>
</reference>
<protein>
    <submittedName>
        <fullName evidence="1">Uncharacterized protein</fullName>
    </submittedName>
</protein>
<sequence>MPRYLWLSPNQAFDGRNILSNFPQLQGCTKSPFMADKEWVEADYPFTNHSDSVLRDKVVPELKKATDKYNTNRILGQGGQVAYFLNAMEENRLFKVLNTRVLKEGGKEEIMKVANLTRRYLNPNGKKRPTMREVATELAGKIRASDCKTSVVQDNHREIDYLDYGTITFFTTGSSSNTRSTF</sequence>
<keyword evidence="2" id="KW-1185">Reference proteome</keyword>